<gene>
    <name evidence="1" type="ORF">M9Y10_008350</name>
</gene>
<organism evidence="1 2">
    <name type="scientific">Tritrichomonas musculus</name>
    <dbReference type="NCBI Taxonomy" id="1915356"/>
    <lineage>
        <taxon>Eukaryota</taxon>
        <taxon>Metamonada</taxon>
        <taxon>Parabasalia</taxon>
        <taxon>Tritrichomonadida</taxon>
        <taxon>Tritrichomonadidae</taxon>
        <taxon>Tritrichomonas</taxon>
    </lineage>
</organism>
<comment type="caution">
    <text evidence="1">The sequence shown here is derived from an EMBL/GenBank/DDBJ whole genome shotgun (WGS) entry which is preliminary data.</text>
</comment>
<proteinExistence type="predicted"/>
<dbReference type="Proteomes" id="UP001470230">
    <property type="component" value="Unassembled WGS sequence"/>
</dbReference>
<reference evidence="1 2" key="1">
    <citation type="submission" date="2024-04" db="EMBL/GenBank/DDBJ databases">
        <title>Tritrichomonas musculus Genome.</title>
        <authorList>
            <person name="Alves-Ferreira E."/>
            <person name="Grigg M."/>
            <person name="Lorenzi H."/>
            <person name="Galac M."/>
        </authorList>
    </citation>
    <scope>NUCLEOTIDE SEQUENCE [LARGE SCALE GENOMIC DNA]</scope>
    <source>
        <strain evidence="1 2">EAF2021</strain>
    </source>
</reference>
<sequence length="126" mass="14289">MDKLDQNDMTIERLLEIAAAIEQFTVKKPELVKLALISLHNIKEVLINHTDNPLVPPAQQLQLNLDPTPQVSLPTEEFNSNFQPFNDTLPANFNSHGTEVCFDELDSMQLAQVQNIPFLFHNNDIP</sequence>
<protein>
    <submittedName>
        <fullName evidence="1">Uncharacterized protein</fullName>
    </submittedName>
</protein>
<dbReference type="EMBL" id="JAPFFF010000014">
    <property type="protein sequence ID" value="KAK8870468.1"/>
    <property type="molecule type" value="Genomic_DNA"/>
</dbReference>
<name>A0ABR2IY01_9EUKA</name>
<keyword evidence="2" id="KW-1185">Reference proteome</keyword>
<evidence type="ECO:0000313" key="2">
    <source>
        <dbReference type="Proteomes" id="UP001470230"/>
    </source>
</evidence>
<accession>A0ABR2IY01</accession>
<evidence type="ECO:0000313" key="1">
    <source>
        <dbReference type="EMBL" id="KAK8870468.1"/>
    </source>
</evidence>